<organism evidence="1 2">
    <name type="scientific">Leptospira sarikeiensis</name>
    <dbReference type="NCBI Taxonomy" id="2484943"/>
    <lineage>
        <taxon>Bacteria</taxon>
        <taxon>Pseudomonadati</taxon>
        <taxon>Spirochaetota</taxon>
        <taxon>Spirochaetia</taxon>
        <taxon>Leptospirales</taxon>
        <taxon>Leptospiraceae</taxon>
        <taxon>Leptospira</taxon>
    </lineage>
</organism>
<comment type="caution">
    <text evidence="1">The sequence shown here is derived from an EMBL/GenBank/DDBJ whole genome shotgun (WGS) entry which is preliminary data.</text>
</comment>
<dbReference type="AlphaFoldDB" id="A0A4R9K2A0"/>
<gene>
    <name evidence="1" type="ORF">EHQ64_18230</name>
</gene>
<reference evidence="1" key="1">
    <citation type="journal article" date="2019" name="PLoS Negl. Trop. Dis.">
        <title>Revisiting the worldwide diversity of Leptospira species in the environment.</title>
        <authorList>
            <person name="Vincent A.T."/>
            <person name="Schiettekatte O."/>
            <person name="Bourhy P."/>
            <person name="Veyrier F.J."/>
            <person name="Picardeau M."/>
        </authorList>
    </citation>
    <scope>NUCLEOTIDE SEQUENCE [LARGE SCALE GENOMIC DNA]</scope>
    <source>
        <strain evidence="1">201702455</strain>
    </source>
</reference>
<dbReference type="Proteomes" id="UP000297762">
    <property type="component" value="Unassembled WGS sequence"/>
</dbReference>
<keyword evidence="2" id="KW-1185">Reference proteome</keyword>
<sequence length="106" mass="11926">MKRLWLLPLILFLVVALFSEVVARDYTNAKSYTFQKKSRTLSFRDGDDQGLPSLISAGGDDANVGTTVRFSHSESGIGNRFFPHISDRSISFHSLAYRYLFLPPPV</sequence>
<accession>A0A4R9K2A0</accession>
<protein>
    <submittedName>
        <fullName evidence="1">Uncharacterized protein</fullName>
    </submittedName>
</protein>
<evidence type="ECO:0000313" key="1">
    <source>
        <dbReference type="EMBL" id="TGL58974.1"/>
    </source>
</evidence>
<dbReference type="EMBL" id="RQGF01000035">
    <property type="protein sequence ID" value="TGL58974.1"/>
    <property type="molecule type" value="Genomic_DNA"/>
</dbReference>
<dbReference type="OrthoDB" id="330382at2"/>
<evidence type="ECO:0000313" key="2">
    <source>
        <dbReference type="Proteomes" id="UP000297762"/>
    </source>
</evidence>
<dbReference type="RefSeq" id="WP_135651218.1">
    <property type="nucleotide sequence ID" value="NZ_RQGF01000035.1"/>
</dbReference>
<proteinExistence type="predicted"/>
<name>A0A4R9K2A0_9LEPT</name>